<dbReference type="Gene3D" id="3.40.50.300">
    <property type="entry name" value="P-loop containing nucleotide triphosphate hydrolases"/>
    <property type="match status" value="1"/>
</dbReference>
<comment type="caution">
    <text evidence="11">The sequence shown here is derived from an EMBL/GenBank/DDBJ whole genome shotgun (WGS) entry which is preliminary data.</text>
</comment>
<dbReference type="Pfam" id="PF00005">
    <property type="entry name" value="ABC_tran"/>
    <property type="match status" value="1"/>
</dbReference>
<dbReference type="RefSeq" id="WP_051513419.1">
    <property type="nucleotide sequence ID" value="NZ_AVFL01000031.1"/>
</dbReference>
<comment type="subcellular location">
    <subcellularLocation>
        <location evidence="1">Cell membrane</location>
        <topology evidence="1">Multi-pass membrane protein</topology>
    </subcellularLocation>
</comment>
<dbReference type="GO" id="GO:0005524">
    <property type="term" value="F:ATP binding"/>
    <property type="evidence" value="ECO:0007669"/>
    <property type="project" value="UniProtKB-KW"/>
</dbReference>
<evidence type="ECO:0000256" key="1">
    <source>
        <dbReference type="ARBA" id="ARBA00004651"/>
    </source>
</evidence>
<evidence type="ECO:0000256" key="5">
    <source>
        <dbReference type="ARBA" id="ARBA00022989"/>
    </source>
</evidence>
<gene>
    <name evidence="11" type="ORF">N825_21645</name>
</gene>
<protein>
    <recommendedName>
        <fullName evidence="13">Type I secretion system permease/ATPase</fullName>
    </recommendedName>
</protein>
<keyword evidence="6 8" id="KW-0472">Membrane</keyword>
<feature type="domain" description="ABC transmembrane type-1" evidence="10">
    <location>
        <begin position="20"/>
        <end position="294"/>
    </location>
</feature>
<dbReference type="InterPro" id="IPR010128">
    <property type="entry name" value="ATPase_T1SS_PrtD-like"/>
</dbReference>
<dbReference type="InterPro" id="IPR011527">
    <property type="entry name" value="ABC1_TM_dom"/>
</dbReference>
<dbReference type="PROSITE" id="PS00211">
    <property type="entry name" value="ABC_TRANSPORTER_1"/>
    <property type="match status" value="1"/>
</dbReference>
<evidence type="ECO:0000259" key="10">
    <source>
        <dbReference type="PROSITE" id="PS50929"/>
    </source>
</evidence>
<evidence type="ECO:0008006" key="13">
    <source>
        <dbReference type="Google" id="ProtNLM"/>
    </source>
</evidence>
<name>W9GX70_9PROT</name>
<dbReference type="PROSITE" id="PS50893">
    <property type="entry name" value="ABC_TRANSPORTER_2"/>
    <property type="match status" value="1"/>
</dbReference>
<dbReference type="GO" id="GO:0005886">
    <property type="term" value="C:plasma membrane"/>
    <property type="evidence" value="ECO:0007669"/>
    <property type="project" value="UniProtKB-SubCell"/>
</dbReference>
<dbReference type="GO" id="GO:0140359">
    <property type="term" value="F:ABC-type transporter activity"/>
    <property type="evidence" value="ECO:0007669"/>
    <property type="project" value="InterPro"/>
</dbReference>
<evidence type="ECO:0000256" key="8">
    <source>
        <dbReference type="SAM" id="Phobius"/>
    </source>
</evidence>
<dbReference type="InterPro" id="IPR027417">
    <property type="entry name" value="P-loop_NTPase"/>
</dbReference>
<dbReference type="SUPFAM" id="SSF90123">
    <property type="entry name" value="ABC transporter transmembrane region"/>
    <property type="match status" value="1"/>
</dbReference>
<accession>W9GX70</accession>
<dbReference type="STRING" id="1385369.N825_21645"/>
<dbReference type="Proteomes" id="UP000019486">
    <property type="component" value="Unassembled WGS sequence"/>
</dbReference>
<dbReference type="GO" id="GO:0034040">
    <property type="term" value="F:ATPase-coupled lipid transmembrane transporter activity"/>
    <property type="evidence" value="ECO:0007669"/>
    <property type="project" value="TreeGrafter"/>
</dbReference>
<dbReference type="Gene3D" id="1.20.1560.10">
    <property type="entry name" value="ABC transporter type 1, transmembrane domain"/>
    <property type="match status" value="1"/>
</dbReference>
<feature type="transmembrane region" description="Helical" evidence="8">
    <location>
        <begin position="12"/>
        <end position="33"/>
    </location>
</feature>
<evidence type="ECO:0000259" key="9">
    <source>
        <dbReference type="PROSITE" id="PS50893"/>
    </source>
</evidence>
<keyword evidence="2 8" id="KW-0812">Transmembrane</keyword>
<dbReference type="PROSITE" id="PS50929">
    <property type="entry name" value="ABC_TM1F"/>
    <property type="match status" value="1"/>
</dbReference>
<dbReference type="InterPro" id="IPR039421">
    <property type="entry name" value="Type_1_exporter"/>
</dbReference>
<evidence type="ECO:0000256" key="3">
    <source>
        <dbReference type="ARBA" id="ARBA00022741"/>
    </source>
</evidence>
<dbReference type="InterPro" id="IPR017871">
    <property type="entry name" value="ABC_transporter-like_CS"/>
</dbReference>
<keyword evidence="4" id="KW-0067">ATP-binding</keyword>
<dbReference type="GO" id="GO:0016887">
    <property type="term" value="F:ATP hydrolysis activity"/>
    <property type="evidence" value="ECO:0007669"/>
    <property type="project" value="InterPro"/>
</dbReference>
<dbReference type="InterPro" id="IPR036640">
    <property type="entry name" value="ABC1_TM_sf"/>
</dbReference>
<dbReference type="GO" id="GO:0030256">
    <property type="term" value="C:type I protein secretion system complex"/>
    <property type="evidence" value="ECO:0007669"/>
    <property type="project" value="InterPro"/>
</dbReference>
<dbReference type="PANTHER" id="PTHR24221:SF248">
    <property type="entry name" value="ABC TRANSPORTER TRANSMEMBRANE REGION"/>
    <property type="match status" value="1"/>
</dbReference>
<keyword evidence="12" id="KW-1185">Reference proteome</keyword>
<feature type="domain" description="ABC transporter" evidence="9">
    <location>
        <begin position="325"/>
        <end position="560"/>
    </location>
</feature>
<sequence length="574" mass="60740">MRQTALDRGLRACRPAILCAAGFSLVVNLLYLTGSLYMMQVYDRVLGSQSIETLALLTLMALAALGVMAMIDYARARLATGVGLWLEQHLGRPVLERVIGDTIAGREYRSEAMGDLASLRGFISGPALIMLFDAPWVPIYLALVYLLHPVLGHVALGGSLLLLALAVANDRLTQALFGRAATAALAARRVVEQGIRNAEVIDALGMTGALGQRWLSAARTAAENQDSAAIRGSLLVGLSKFIRQGLQIAILGAGAWLVIRHEVTSGAMIAASITMGRALAPVEQAMSMWKSVAQALQARRRLEASFARPEVRPGTMPLPAPRGSLSVENVCYALPGSSRPLLKGVTFRVEPGEAVAVIGPSAAGKSVLARLLVGVKAPSSGVVRLDGADVSTWGREDLARGIGYLPQDVELLAGTVRDNIARWGDASPAEIVEAARMAGVHEMILGLGKGYETQIGEGGTHLSGGQRQRLALARALLRRPRFVVMDEPNANLDAEGEESLNAAIAGLKESGASVVVIAHRPAVLARVDKVLVLRAGVMEAFGPRGEVLRRMNGVQPGARPSVQPTQPIQARART</sequence>
<dbReference type="AlphaFoldDB" id="W9GX70"/>
<keyword evidence="5 8" id="KW-1133">Transmembrane helix</keyword>
<dbReference type="OrthoDB" id="5288404at2"/>
<keyword evidence="3" id="KW-0547">Nucleotide-binding</keyword>
<evidence type="ECO:0000256" key="6">
    <source>
        <dbReference type="ARBA" id="ARBA00023136"/>
    </source>
</evidence>
<dbReference type="InterPro" id="IPR003439">
    <property type="entry name" value="ABC_transporter-like_ATP-bd"/>
</dbReference>
<dbReference type="GO" id="GO:0030253">
    <property type="term" value="P:protein secretion by the type I secretion system"/>
    <property type="evidence" value="ECO:0007669"/>
    <property type="project" value="InterPro"/>
</dbReference>
<dbReference type="PATRIC" id="fig|1385369.3.peg.5871"/>
<dbReference type="InterPro" id="IPR003593">
    <property type="entry name" value="AAA+_ATPase"/>
</dbReference>
<evidence type="ECO:0000256" key="2">
    <source>
        <dbReference type="ARBA" id="ARBA00022692"/>
    </source>
</evidence>
<feature type="transmembrane region" description="Helical" evidence="8">
    <location>
        <begin position="122"/>
        <end position="144"/>
    </location>
</feature>
<evidence type="ECO:0000313" key="11">
    <source>
        <dbReference type="EMBL" id="EWY37052.1"/>
    </source>
</evidence>
<feature type="transmembrane region" description="Helical" evidence="8">
    <location>
        <begin position="150"/>
        <end position="169"/>
    </location>
</feature>
<dbReference type="SUPFAM" id="SSF52540">
    <property type="entry name" value="P-loop containing nucleoside triphosphate hydrolases"/>
    <property type="match status" value="1"/>
</dbReference>
<feature type="transmembrane region" description="Helical" evidence="8">
    <location>
        <begin position="53"/>
        <end position="71"/>
    </location>
</feature>
<dbReference type="SMART" id="SM00382">
    <property type="entry name" value="AAA"/>
    <property type="match status" value="1"/>
</dbReference>
<proteinExistence type="predicted"/>
<dbReference type="PANTHER" id="PTHR24221">
    <property type="entry name" value="ATP-BINDING CASSETTE SUB-FAMILY B"/>
    <property type="match status" value="1"/>
</dbReference>
<organism evidence="11 12">
    <name type="scientific">Skermanella stibiiresistens SB22</name>
    <dbReference type="NCBI Taxonomy" id="1385369"/>
    <lineage>
        <taxon>Bacteria</taxon>
        <taxon>Pseudomonadati</taxon>
        <taxon>Pseudomonadota</taxon>
        <taxon>Alphaproteobacteria</taxon>
        <taxon>Rhodospirillales</taxon>
        <taxon>Azospirillaceae</taxon>
        <taxon>Skermanella</taxon>
    </lineage>
</organism>
<reference evidence="11 12" key="1">
    <citation type="submission" date="2013-08" db="EMBL/GenBank/DDBJ databases">
        <title>The genome sequence of Skermanella stibiiresistens.</title>
        <authorList>
            <person name="Zhu W."/>
            <person name="Wang G."/>
        </authorList>
    </citation>
    <scope>NUCLEOTIDE SEQUENCE [LARGE SCALE GENOMIC DNA]</scope>
    <source>
        <strain evidence="11 12">SB22</strain>
    </source>
</reference>
<evidence type="ECO:0000256" key="4">
    <source>
        <dbReference type="ARBA" id="ARBA00022840"/>
    </source>
</evidence>
<dbReference type="EMBL" id="AVFL01000031">
    <property type="protein sequence ID" value="EWY37052.1"/>
    <property type="molecule type" value="Genomic_DNA"/>
</dbReference>
<dbReference type="Pfam" id="PF00664">
    <property type="entry name" value="ABC_membrane"/>
    <property type="match status" value="1"/>
</dbReference>
<dbReference type="NCBIfam" id="TIGR01842">
    <property type="entry name" value="type_I_sec_PrtD"/>
    <property type="match status" value="1"/>
</dbReference>
<evidence type="ECO:0000313" key="12">
    <source>
        <dbReference type="Proteomes" id="UP000019486"/>
    </source>
</evidence>
<feature type="region of interest" description="Disordered" evidence="7">
    <location>
        <begin position="554"/>
        <end position="574"/>
    </location>
</feature>
<evidence type="ECO:0000256" key="7">
    <source>
        <dbReference type="SAM" id="MobiDB-lite"/>
    </source>
</evidence>